<gene>
    <name evidence="3" type="ORF">ATEG_03668</name>
</gene>
<dbReference type="RefSeq" id="XP_001212846.1">
    <property type="nucleotide sequence ID" value="XM_001212846.1"/>
</dbReference>
<dbReference type="HOGENOM" id="CLU_484809_0_0_1"/>
<dbReference type="OrthoDB" id="5397734at2759"/>
<organism evidence="3 4">
    <name type="scientific">Aspergillus terreus (strain NIH 2624 / FGSC A1156)</name>
    <dbReference type="NCBI Taxonomy" id="341663"/>
    <lineage>
        <taxon>Eukaryota</taxon>
        <taxon>Fungi</taxon>
        <taxon>Dikarya</taxon>
        <taxon>Ascomycota</taxon>
        <taxon>Pezizomycotina</taxon>
        <taxon>Eurotiomycetes</taxon>
        <taxon>Eurotiomycetidae</taxon>
        <taxon>Eurotiales</taxon>
        <taxon>Aspergillaceae</taxon>
        <taxon>Aspergillus</taxon>
        <taxon>Aspergillus subgen. Circumdati</taxon>
    </lineage>
</organism>
<feature type="domain" description="DUF7587" evidence="2">
    <location>
        <begin position="203"/>
        <end position="343"/>
    </location>
</feature>
<reference evidence="4" key="1">
    <citation type="submission" date="2005-09" db="EMBL/GenBank/DDBJ databases">
        <title>Annotation of the Aspergillus terreus NIH2624 genome.</title>
        <authorList>
            <person name="Birren B.W."/>
            <person name="Lander E.S."/>
            <person name="Galagan J.E."/>
            <person name="Nusbaum C."/>
            <person name="Devon K."/>
            <person name="Henn M."/>
            <person name="Ma L.-J."/>
            <person name="Jaffe D.B."/>
            <person name="Butler J."/>
            <person name="Alvarez P."/>
            <person name="Gnerre S."/>
            <person name="Grabherr M."/>
            <person name="Kleber M."/>
            <person name="Mauceli E.W."/>
            <person name="Brockman W."/>
            <person name="Rounsley S."/>
            <person name="Young S.K."/>
            <person name="LaButti K."/>
            <person name="Pushparaj V."/>
            <person name="DeCaprio D."/>
            <person name="Crawford M."/>
            <person name="Koehrsen M."/>
            <person name="Engels R."/>
            <person name="Montgomery P."/>
            <person name="Pearson M."/>
            <person name="Howarth C."/>
            <person name="Larson L."/>
            <person name="Luoma S."/>
            <person name="White J."/>
            <person name="Alvarado L."/>
            <person name="Kodira C.D."/>
            <person name="Zeng Q."/>
            <person name="Oleary S."/>
            <person name="Yandava C."/>
            <person name="Denning D.W."/>
            <person name="Nierman W.C."/>
            <person name="Milne T."/>
            <person name="Madden K."/>
        </authorList>
    </citation>
    <scope>NUCLEOTIDE SEQUENCE [LARGE SCALE GENOMIC DNA]</scope>
    <source>
        <strain evidence="4">NIH 2624 / FGSC A1156</strain>
    </source>
</reference>
<feature type="compositionally biased region" description="Polar residues" evidence="1">
    <location>
        <begin position="134"/>
        <end position="149"/>
    </location>
</feature>
<sequence>MDLVSLDLRAKKPQVSWGTEQKVYLCCLFRFFEREMSLYKQVFDLEFQTEPDTWGFPNGVPSSRLDTRWTDMRSRGDPIWGYVHLSPFDMNGQWGSVVERIQIAAETLGIRLERKTADDIDVSRFTPTSRLTLSQQQVVGMTEEQTSSSPRKRPDNFPVDNLPPSKRREPEKLCTGGGKKCLWCSFHQLESEDASAAALRTELPTLLYRWSNVDTQGVNTRKLYLSGLAAEAEYFSPNDISAEEFKSFLSRHVHIDKVPSPFISTMMSLLAPLHRGIRSKDTAIVSIIDPNKLGTESPVFSAKDLMRRISLKVNGYYNGTGEYLVWWKIPASAIICSFKVSDLMHIAQDWPAILELMQFDTIAATQGIRGGLRRKLARGPGAVNMDTGILIGRLLCLLHIPYEYAPLVGEGIIYSWTMKRHGLWRKFEEGIDRGYQGCQNPLVHSMDTAQEEPEVLDDNSHEVMSISSGASGTVRSDSPSPQHPTVSVEIFNQRTQSWVDQHLARSSPEEPVHQGLSAADDDIDCLSISDTNEDKTSENDEQVPQDLFEIGRARIRELLGSR</sequence>
<dbReference type="eggNOG" id="ENOG502SXGW">
    <property type="taxonomic scope" value="Eukaryota"/>
</dbReference>
<dbReference type="VEuPathDB" id="FungiDB:ATEG_03668"/>
<name>Q0CRL6_ASPTN</name>
<evidence type="ECO:0000313" key="4">
    <source>
        <dbReference type="Proteomes" id="UP000007963"/>
    </source>
</evidence>
<dbReference type="GeneID" id="4318264"/>
<accession>Q0CRL6</accession>
<dbReference type="OMA" id="HPIWVSV"/>
<evidence type="ECO:0000313" key="3">
    <source>
        <dbReference type="EMBL" id="EAU35470.1"/>
    </source>
</evidence>
<dbReference type="EMBL" id="CH476598">
    <property type="protein sequence ID" value="EAU35470.1"/>
    <property type="molecule type" value="Genomic_DNA"/>
</dbReference>
<protein>
    <recommendedName>
        <fullName evidence="2">DUF7587 domain-containing protein</fullName>
    </recommendedName>
</protein>
<feature type="region of interest" description="Disordered" evidence="1">
    <location>
        <begin position="134"/>
        <end position="172"/>
    </location>
</feature>
<dbReference type="AlphaFoldDB" id="Q0CRL6"/>
<evidence type="ECO:0000256" key="1">
    <source>
        <dbReference type="SAM" id="MobiDB-lite"/>
    </source>
</evidence>
<dbReference type="Proteomes" id="UP000007963">
    <property type="component" value="Unassembled WGS sequence"/>
</dbReference>
<dbReference type="InterPro" id="IPR056009">
    <property type="entry name" value="DUF7587"/>
</dbReference>
<dbReference type="Pfam" id="PF24494">
    <property type="entry name" value="DUF7587"/>
    <property type="match status" value="1"/>
</dbReference>
<proteinExistence type="predicted"/>
<evidence type="ECO:0000259" key="2">
    <source>
        <dbReference type="Pfam" id="PF24494"/>
    </source>
</evidence>